<dbReference type="SUPFAM" id="SSF51905">
    <property type="entry name" value="FAD/NAD(P)-binding domain"/>
    <property type="match status" value="1"/>
</dbReference>
<keyword evidence="5" id="KW-1185">Reference proteome</keyword>
<evidence type="ECO:0000256" key="1">
    <source>
        <dbReference type="ARBA" id="ARBA00038396"/>
    </source>
</evidence>
<dbReference type="InterPro" id="IPR002938">
    <property type="entry name" value="FAD-bd"/>
</dbReference>
<dbReference type="Gene3D" id="3.30.9.100">
    <property type="match status" value="1"/>
</dbReference>
<evidence type="ECO:0000313" key="5">
    <source>
        <dbReference type="Proteomes" id="UP001501231"/>
    </source>
</evidence>
<feature type="region of interest" description="Disordered" evidence="2">
    <location>
        <begin position="37"/>
        <end position="59"/>
    </location>
</feature>
<gene>
    <name evidence="4" type="ORF">GCM10010191_03360</name>
</gene>
<dbReference type="PANTHER" id="PTHR43747">
    <property type="entry name" value="FAD-BINDING PROTEIN"/>
    <property type="match status" value="1"/>
</dbReference>
<dbReference type="Pfam" id="PF01494">
    <property type="entry name" value="FAD_binding_3"/>
    <property type="match status" value="1"/>
</dbReference>
<organism evidence="4 5">
    <name type="scientific">Actinomadura vinacea</name>
    <dbReference type="NCBI Taxonomy" id="115336"/>
    <lineage>
        <taxon>Bacteria</taxon>
        <taxon>Bacillati</taxon>
        <taxon>Actinomycetota</taxon>
        <taxon>Actinomycetes</taxon>
        <taxon>Streptosporangiales</taxon>
        <taxon>Thermomonosporaceae</taxon>
        <taxon>Actinomadura</taxon>
    </lineage>
</organism>
<dbReference type="EMBL" id="BAAARW010000001">
    <property type="protein sequence ID" value="GAA2399615.1"/>
    <property type="molecule type" value="Genomic_DNA"/>
</dbReference>
<sequence>MTRDPDVVIIGAGPAGSATAIALRRGGVRVLLVDAGRPARPGTTRPGTTRPRTAESVPPDIRPLLEDLGVWDDFLSQGHEPCLGSFSSWGGEALGYNDYLFNPHGTGWQLDRDRFDALLARRAAGLGAEVLPHGRLVGAPRAVPGGVELRVAQGGRPPRTVRAAVAVDASGRRCRLARAMGARPRHHDRLACVTGVVRLAASSVFPRLTLVEATEHGWWYAARLPGDRLAVAVASDPGIVRSLKLHTAEGWFAGARAASRLSGEIAGRPLAGGRVTARAAPSFVLDRAAGPGWLAVGDAAAPCDPLCARGLHNALADARTAAALIAERLDGRPRDPAEHHRAVGLRFDDYLRVRDHLYGLERRWTTAPFWRRRRDAGRTKTVI</sequence>
<dbReference type="RefSeq" id="WP_344586477.1">
    <property type="nucleotide sequence ID" value="NZ_BAAARW010000001.1"/>
</dbReference>
<dbReference type="InterPro" id="IPR050816">
    <property type="entry name" value="Flavin-dep_Halogenase_NPB"/>
</dbReference>
<evidence type="ECO:0000313" key="4">
    <source>
        <dbReference type="EMBL" id="GAA2399615.1"/>
    </source>
</evidence>
<dbReference type="PANTHER" id="PTHR43747:SF1">
    <property type="entry name" value="SLR1998 PROTEIN"/>
    <property type="match status" value="1"/>
</dbReference>
<name>A0ABN3IAW3_9ACTN</name>
<accession>A0ABN3IAW3</accession>
<evidence type="ECO:0000259" key="3">
    <source>
        <dbReference type="Pfam" id="PF01494"/>
    </source>
</evidence>
<evidence type="ECO:0000256" key="2">
    <source>
        <dbReference type="SAM" id="MobiDB-lite"/>
    </source>
</evidence>
<comment type="similarity">
    <text evidence="1">Belongs to the flavin-dependent halogenase family. Bacterial tryptophan halogenase subfamily.</text>
</comment>
<dbReference type="PRINTS" id="PR00420">
    <property type="entry name" value="RNGMNOXGNASE"/>
</dbReference>
<dbReference type="InterPro" id="IPR036188">
    <property type="entry name" value="FAD/NAD-bd_sf"/>
</dbReference>
<dbReference type="Proteomes" id="UP001501231">
    <property type="component" value="Unassembled WGS sequence"/>
</dbReference>
<reference evidence="4 5" key="1">
    <citation type="journal article" date="2019" name="Int. J. Syst. Evol. Microbiol.">
        <title>The Global Catalogue of Microorganisms (GCM) 10K type strain sequencing project: providing services to taxonomists for standard genome sequencing and annotation.</title>
        <authorList>
            <consortium name="The Broad Institute Genomics Platform"/>
            <consortium name="The Broad Institute Genome Sequencing Center for Infectious Disease"/>
            <person name="Wu L."/>
            <person name="Ma J."/>
        </authorList>
    </citation>
    <scope>NUCLEOTIDE SEQUENCE [LARGE SCALE GENOMIC DNA]</scope>
    <source>
        <strain evidence="4 5">JCM 3325</strain>
    </source>
</reference>
<feature type="compositionally biased region" description="Low complexity" evidence="2">
    <location>
        <begin position="37"/>
        <end position="51"/>
    </location>
</feature>
<comment type="caution">
    <text evidence="4">The sequence shown here is derived from an EMBL/GenBank/DDBJ whole genome shotgun (WGS) entry which is preliminary data.</text>
</comment>
<feature type="domain" description="FAD-binding" evidence="3">
    <location>
        <begin position="6"/>
        <end position="332"/>
    </location>
</feature>
<dbReference type="Gene3D" id="3.50.50.60">
    <property type="entry name" value="FAD/NAD(P)-binding domain"/>
    <property type="match status" value="1"/>
</dbReference>
<proteinExistence type="inferred from homology"/>
<protein>
    <submittedName>
        <fullName evidence="4">Tryptophan 7-halogenase</fullName>
    </submittedName>
</protein>